<evidence type="ECO:0000256" key="1">
    <source>
        <dbReference type="ARBA" id="ARBA00022527"/>
    </source>
</evidence>
<dbReference type="PANTHER" id="PTHR24345:SF0">
    <property type="entry name" value="CELL CYCLE SERINE_THREONINE-PROTEIN KINASE CDC5_MSD2"/>
    <property type="match status" value="1"/>
</dbReference>
<evidence type="ECO:0000256" key="2">
    <source>
        <dbReference type="ARBA" id="ARBA00022679"/>
    </source>
</evidence>
<dbReference type="PANTHER" id="PTHR24345">
    <property type="entry name" value="SERINE/THREONINE-PROTEIN KINASE PLK"/>
    <property type="match status" value="1"/>
</dbReference>
<evidence type="ECO:0000259" key="8">
    <source>
        <dbReference type="PROSITE" id="PS50011"/>
    </source>
</evidence>
<dbReference type="GO" id="GO:0005524">
    <property type="term" value="F:ATP binding"/>
    <property type="evidence" value="ECO:0007669"/>
    <property type="project" value="UniProtKB-UniRule"/>
</dbReference>
<evidence type="ECO:0000256" key="5">
    <source>
        <dbReference type="ARBA" id="ARBA00022840"/>
    </source>
</evidence>
<keyword evidence="3 6" id="KW-0547">Nucleotide-binding</keyword>
<feature type="domain" description="Protein kinase" evidence="8">
    <location>
        <begin position="39"/>
        <end position="280"/>
    </location>
</feature>
<comment type="similarity">
    <text evidence="7">Belongs to the protein kinase superfamily.</text>
</comment>
<dbReference type="InterPro" id="IPR000719">
    <property type="entry name" value="Prot_kinase_dom"/>
</dbReference>
<keyword evidence="2" id="KW-0808">Transferase</keyword>
<dbReference type="GO" id="GO:0005634">
    <property type="term" value="C:nucleus"/>
    <property type="evidence" value="ECO:0007669"/>
    <property type="project" value="TreeGrafter"/>
</dbReference>
<dbReference type="InterPro" id="IPR011009">
    <property type="entry name" value="Kinase-like_dom_sf"/>
</dbReference>
<dbReference type="EMBL" id="CATQJL010000316">
    <property type="protein sequence ID" value="CAJ0605374.1"/>
    <property type="molecule type" value="Genomic_DNA"/>
</dbReference>
<evidence type="ECO:0000313" key="10">
    <source>
        <dbReference type="Proteomes" id="UP001176961"/>
    </source>
</evidence>
<dbReference type="Pfam" id="PF00069">
    <property type="entry name" value="Pkinase"/>
    <property type="match status" value="1"/>
</dbReference>
<keyword evidence="1 7" id="KW-0723">Serine/threonine-protein kinase</keyword>
<reference evidence="9" key="1">
    <citation type="submission" date="2023-07" db="EMBL/GenBank/DDBJ databases">
        <authorList>
            <consortium name="CYATHOMIX"/>
        </authorList>
    </citation>
    <scope>NUCLEOTIDE SEQUENCE</scope>
    <source>
        <strain evidence="9">N/A</strain>
    </source>
</reference>
<dbReference type="CDD" id="cd14014">
    <property type="entry name" value="STKc_PknB_like"/>
    <property type="match status" value="1"/>
</dbReference>
<evidence type="ECO:0000256" key="4">
    <source>
        <dbReference type="ARBA" id="ARBA00022777"/>
    </source>
</evidence>
<dbReference type="GO" id="GO:0004674">
    <property type="term" value="F:protein serine/threonine kinase activity"/>
    <property type="evidence" value="ECO:0007669"/>
    <property type="project" value="UniProtKB-KW"/>
</dbReference>
<evidence type="ECO:0000313" key="9">
    <source>
        <dbReference type="EMBL" id="CAJ0605374.1"/>
    </source>
</evidence>
<keyword evidence="5 6" id="KW-0067">ATP-binding</keyword>
<comment type="caution">
    <text evidence="9">The sequence shown here is derived from an EMBL/GenBank/DDBJ whole genome shotgun (WGS) entry which is preliminary data.</text>
</comment>
<dbReference type="InterPro" id="IPR017441">
    <property type="entry name" value="Protein_kinase_ATP_BS"/>
</dbReference>
<dbReference type="PROSITE" id="PS00107">
    <property type="entry name" value="PROTEIN_KINASE_ATP"/>
    <property type="match status" value="1"/>
</dbReference>
<dbReference type="Gene3D" id="1.10.510.10">
    <property type="entry name" value="Transferase(Phosphotransferase) domain 1"/>
    <property type="match status" value="1"/>
</dbReference>
<accession>A0AA36MAA2</accession>
<evidence type="ECO:0000256" key="3">
    <source>
        <dbReference type="ARBA" id="ARBA00022741"/>
    </source>
</evidence>
<name>A0AA36MAA2_CYLNA</name>
<dbReference type="SMART" id="SM00220">
    <property type="entry name" value="S_TKc"/>
    <property type="match status" value="1"/>
</dbReference>
<dbReference type="AlphaFoldDB" id="A0AA36MAA2"/>
<organism evidence="9 10">
    <name type="scientific">Cylicocyclus nassatus</name>
    <name type="common">Nematode worm</name>
    <dbReference type="NCBI Taxonomy" id="53992"/>
    <lineage>
        <taxon>Eukaryota</taxon>
        <taxon>Metazoa</taxon>
        <taxon>Ecdysozoa</taxon>
        <taxon>Nematoda</taxon>
        <taxon>Chromadorea</taxon>
        <taxon>Rhabditida</taxon>
        <taxon>Rhabditina</taxon>
        <taxon>Rhabditomorpha</taxon>
        <taxon>Strongyloidea</taxon>
        <taxon>Strongylidae</taxon>
        <taxon>Cylicocyclus</taxon>
    </lineage>
</organism>
<proteinExistence type="inferred from homology"/>
<evidence type="ECO:0000256" key="7">
    <source>
        <dbReference type="RuleBase" id="RU000304"/>
    </source>
</evidence>
<dbReference type="Proteomes" id="UP001176961">
    <property type="component" value="Unassembled WGS sequence"/>
</dbReference>
<feature type="binding site" evidence="6">
    <location>
        <position position="70"/>
    </location>
    <ligand>
        <name>ATP</name>
        <dbReference type="ChEBI" id="CHEBI:30616"/>
    </ligand>
</feature>
<gene>
    <name evidence="9" type="ORF">CYNAS_LOCUS17357</name>
</gene>
<protein>
    <recommendedName>
        <fullName evidence="8">Protein kinase domain-containing protein</fullName>
    </recommendedName>
</protein>
<dbReference type="PROSITE" id="PS00108">
    <property type="entry name" value="PROTEIN_KINASE_ST"/>
    <property type="match status" value="1"/>
</dbReference>
<keyword evidence="10" id="KW-1185">Reference proteome</keyword>
<dbReference type="SUPFAM" id="SSF56112">
    <property type="entry name" value="Protein kinase-like (PK-like)"/>
    <property type="match status" value="1"/>
</dbReference>
<sequence>MKRIWRRLKILLRRNDWKKYVGYSNKLMPELFNDKIKNHEKVGLLGRGTFGKVYKAKRKGTSDDRFYAMKVINPRTAHQKQLALREILVMMELRHRSIVLLNYGFKDKRKIVLLLEYCDMGSLKMLLEDRGKLENYLAASIFTDTCNGLIYLHNKKIVHCDIKPDNILLTKDGLAKITDFGVALGPGEKHEKFYGSDAYAAPETFLSNSYAPQCDVWSVGIVFYEMIFGYRPFNNMKEVLAREIEIPKQTPFAVHFLIRMMLQTEPNKRLALEEAIGGWILVQLNEGKKCNTISCIDSSQIVAERKALRCDG</sequence>
<dbReference type="PROSITE" id="PS50011">
    <property type="entry name" value="PROTEIN_KINASE_DOM"/>
    <property type="match status" value="1"/>
</dbReference>
<keyword evidence="4" id="KW-0418">Kinase</keyword>
<evidence type="ECO:0000256" key="6">
    <source>
        <dbReference type="PROSITE-ProRule" id="PRU10141"/>
    </source>
</evidence>
<dbReference type="InterPro" id="IPR008271">
    <property type="entry name" value="Ser/Thr_kinase_AS"/>
</dbReference>